<gene>
    <name evidence="3" type="ORF">FQP90_13145</name>
</gene>
<keyword evidence="2" id="KW-0472">Membrane</keyword>
<comment type="caution">
    <text evidence="3">The sequence shown here is derived from an EMBL/GenBank/DDBJ whole genome shotgun (WGS) entry which is preliminary data.</text>
</comment>
<dbReference type="RefSeq" id="WP_144651175.1">
    <property type="nucleotide sequence ID" value="NZ_VNFK01000009.1"/>
</dbReference>
<dbReference type="AlphaFoldDB" id="A0A558GYU0"/>
<keyword evidence="2" id="KW-0812">Transmembrane</keyword>
<feature type="compositionally biased region" description="Low complexity" evidence="1">
    <location>
        <begin position="53"/>
        <end position="62"/>
    </location>
</feature>
<dbReference type="OrthoDB" id="4955139at2"/>
<protein>
    <submittedName>
        <fullName evidence="3">Uncharacterized protein</fullName>
    </submittedName>
</protein>
<evidence type="ECO:0000256" key="1">
    <source>
        <dbReference type="SAM" id="MobiDB-lite"/>
    </source>
</evidence>
<name>A0A558GYU0_PAENT</name>
<feature type="transmembrane region" description="Helical" evidence="2">
    <location>
        <begin position="12"/>
        <end position="34"/>
    </location>
</feature>
<dbReference type="Proteomes" id="UP000316500">
    <property type="component" value="Unassembled WGS sequence"/>
</dbReference>
<evidence type="ECO:0000256" key="2">
    <source>
        <dbReference type="SAM" id="Phobius"/>
    </source>
</evidence>
<evidence type="ECO:0000313" key="3">
    <source>
        <dbReference type="EMBL" id="TVU62006.1"/>
    </source>
</evidence>
<organism evidence="3 4">
    <name type="scientific">Paenarthrobacter nitroguajacolicus</name>
    <name type="common">Arthrobacter nitroguajacolicus</name>
    <dbReference type="NCBI Taxonomy" id="211146"/>
    <lineage>
        <taxon>Bacteria</taxon>
        <taxon>Bacillati</taxon>
        <taxon>Actinomycetota</taxon>
        <taxon>Actinomycetes</taxon>
        <taxon>Micrococcales</taxon>
        <taxon>Micrococcaceae</taxon>
        <taxon>Paenarthrobacter</taxon>
    </lineage>
</organism>
<keyword evidence="2" id="KW-1133">Transmembrane helix</keyword>
<sequence>MAAQRAITGSALLTASLIAGILALITGILGMHVMTGTQSVHSSAMASADMTETTGTGSSTSGIDASGHASHLVSSPEPAALQELSVSNGAASPAQCSCSGNCSSQHSMSTSCIPTVSAGGLTAPAPDDTVSTTEQSAVPTFTARVPWSYRPVGPSPGELSISRT</sequence>
<dbReference type="EMBL" id="VNFK01000009">
    <property type="protein sequence ID" value="TVU62006.1"/>
    <property type="molecule type" value="Genomic_DNA"/>
</dbReference>
<feature type="region of interest" description="Disordered" evidence="1">
    <location>
        <begin position="45"/>
        <end position="86"/>
    </location>
</feature>
<reference evidence="3 4" key="1">
    <citation type="submission" date="2019-07" db="EMBL/GenBank/DDBJ databases">
        <title>Diversity of Bacteria from Kongsfjorden, Arctic.</title>
        <authorList>
            <person name="Yu Y."/>
        </authorList>
    </citation>
    <scope>NUCLEOTIDE SEQUENCE [LARGE SCALE GENOMIC DNA]</scope>
    <source>
        <strain evidence="3 4">SM1928</strain>
    </source>
</reference>
<evidence type="ECO:0000313" key="4">
    <source>
        <dbReference type="Proteomes" id="UP000316500"/>
    </source>
</evidence>
<proteinExistence type="predicted"/>
<accession>A0A558GYU0</accession>